<organism evidence="2 3">
    <name type="scientific">Engelhardtia mirabilis</name>
    <dbReference type="NCBI Taxonomy" id="2528011"/>
    <lineage>
        <taxon>Bacteria</taxon>
        <taxon>Pseudomonadati</taxon>
        <taxon>Planctomycetota</taxon>
        <taxon>Planctomycetia</taxon>
        <taxon>Planctomycetia incertae sedis</taxon>
        <taxon>Engelhardtia</taxon>
    </lineage>
</organism>
<proteinExistence type="predicted"/>
<feature type="transmembrane region" description="Helical" evidence="1">
    <location>
        <begin position="86"/>
        <end position="106"/>
    </location>
</feature>
<evidence type="ECO:0000313" key="2">
    <source>
        <dbReference type="EMBL" id="QDU66176.1"/>
    </source>
</evidence>
<accession>A0A518BGU0</accession>
<keyword evidence="1" id="KW-0812">Transmembrane</keyword>
<dbReference type="Proteomes" id="UP000316921">
    <property type="component" value="Chromosome"/>
</dbReference>
<keyword evidence="1" id="KW-0472">Membrane</keyword>
<sequence length="202" mass="20237">MALATLVYVVALAFEARAASIRPALSESFDGSGAAAFSSAEFVAHVEWRVAVFLLIGGCAAACLVASTSIAAAVRQAPWQVGSMGALVSFMTESAYTWLLALMNGVDGSGAAGLDGLVAAGTLSAGAYYSLMFAAIYLPAAAALEVVGRRLGAAASAAADDPDAWLERNGLSISWSGQLARLGTLLAPLASSAVVGVFSSGV</sequence>
<gene>
    <name evidence="2" type="ORF">Pla133_12420</name>
</gene>
<keyword evidence="1" id="KW-1133">Transmembrane helix</keyword>
<name>A0A518BGU0_9BACT</name>
<dbReference type="RefSeq" id="WP_145063496.1">
    <property type="nucleotide sequence ID" value="NZ_CP036287.1"/>
</dbReference>
<dbReference type="EMBL" id="CP036287">
    <property type="protein sequence ID" value="QDU66176.1"/>
    <property type="molecule type" value="Genomic_DNA"/>
</dbReference>
<keyword evidence="3" id="KW-1185">Reference proteome</keyword>
<evidence type="ECO:0000313" key="3">
    <source>
        <dbReference type="Proteomes" id="UP000316921"/>
    </source>
</evidence>
<feature type="transmembrane region" description="Helical" evidence="1">
    <location>
        <begin position="50"/>
        <end position="74"/>
    </location>
</feature>
<evidence type="ECO:0000256" key="1">
    <source>
        <dbReference type="SAM" id="Phobius"/>
    </source>
</evidence>
<dbReference type="KEGG" id="pbap:Pla133_12420"/>
<feature type="transmembrane region" description="Helical" evidence="1">
    <location>
        <begin position="126"/>
        <end position="147"/>
    </location>
</feature>
<dbReference type="AlphaFoldDB" id="A0A518BGU0"/>
<protein>
    <submittedName>
        <fullName evidence="2">Uncharacterized protein</fullName>
    </submittedName>
</protein>
<reference evidence="2 3" key="1">
    <citation type="submission" date="2019-02" db="EMBL/GenBank/DDBJ databases">
        <title>Deep-cultivation of Planctomycetes and their phenomic and genomic characterization uncovers novel biology.</title>
        <authorList>
            <person name="Wiegand S."/>
            <person name="Jogler M."/>
            <person name="Boedeker C."/>
            <person name="Pinto D."/>
            <person name="Vollmers J."/>
            <person name="Rivas-Marin E."/>
            <person name="Kohn T."/>
            <person name="Peeters S.H."/>
            <person name="Heuer A."/>
            <person name="Rast P."/>
            <person name="Oberbeckmann S."/>
            <person name="Bunk B."/>
            <person name="Jeske O."/>
            <person name="Meyerdierks A."/>
            <person name="Storesund J.E."/>
            <person name="Kallscheuer N."/>
            <person name="Luecker S."/>
            <person name="Lage O.M."/>
            <person name="Pohl T."/>
            <person name="Merkel B.J."/>
            <person name="Hornburger P."/>
            <person name="Mueller R.-W."/>
            <person name="Bruemmer F."/>
            <person name="Labrenz M."/>
            <person name="Spormann A.M."/>
            <person name="Op den Camp H."/>
            <person name="Overmann J."/>
            <person name="Amann R."/>
            <person name="Jetten M.S.M."/>
            <person name="Mascher T."/>
            <person name="Medema M.H."/>
            <person name="Devos D.P."/>
            <person name="Kaster A.-K."/>
            <person name="Ovreas L."/>
            <person name="Rohde M."/>
            <person name="Galperin M.Y."/>
            <person name="Jogler C."/>
        </authorList>
    </citation>
    <scope>NUCLEOTIDE SEQUENCE [LARGE SCALE GENOMIC DNA]</scope>
    <source>
        <strain evidence="2 3">Pla133</strain>
    </source>
</reference>